<accession>A0A1M6IHH5</accession>
<dbReference type="Gene3D" id="3.60.15.10">
    <property type="entry name" value="Ribonuclease Z/Hydroxyacylglutathione hydrolase-like"/>
    <property type="match status" value="1"/>
</dbReference>
<keyword evidence="3" id="KW-1185">Reference proteome</keyword>
<dbReference type="EMBL" id="FQZO01000004">
    <property type="protein sequence ID" value="SHJ33890.1"/>
    <property type="molecule type" value="Genomic_DNA"/>
</dbReference>
<dbReference type="OrthoDB" id="11380at2"/>
<dbReference type="InterPro" id="IPR036866">
    <property type="entry name" value="RibonucZ/Hydroxyglut_hydro"/>
</dbReference>
<dbReference type="SMART" id="SM00849">
    <property type="entry name" value="Lactamase_B"/>
    <property type="match status" value="1"/>
</dbReference>
<evidence type="ECO:0000313" key="3">
    <source>
        <dbReference type="Proteomes" id="UP000184080"/>
    </source>
</evidence>
<reference evidence="2 3" key="1">
    <citation type="submission" date="2016-11" db="EMBL/GenBank/DDBJ databases">
        <authorList>
            <person name="Jaros S."/>
            <person name="Januszkiewicz K."/>
            <person name="Wedrychowicz H."/>
        </authorList>
    </citation>
    <scope>NUCLEOTIDE SEQUENCE [LARGE SCALE GENOMIC DNA]</scope>
    <source>
        <strain evidence="2 3">DSM 21864</strain>
    </source>
</reference>
<name>A0A1M6IHH5_9CLOT</name>
<dbReference type="SUPFAM" id="SSF56281">
    <property type="entry name" value="Metallo-hydrolase/oxidoreductase"/>
    <property type="match status" value="1"/>
</dbReference>
<dbReference type="STRING" id="1121298.SAMN05444401_2826"/>
<evidence type="ECO:0000313" key="2">
    <source>
        <dbReference type="EMBL" id="SHJ33890.1"/>
    </source>
</evidence>
<proteinExistence type="predicted"/>
<dbReference type="PANTHER" id="PTHR42951:SF14">
    <property type="entry name" value="METALLO-BETA-LACTAMASE SUPERFAMILY PROTEIN"/>
    <property type="match status" value="1"/>
</dbReference>
<dbReference type="Pfam" id="PF00753">
    <property type="entry name" value="Lactamase_B"/>
    <property type="match status" value="1"/>
</dbReference>
<organism evidence="2 3">
    <name type="scientific">Clostridium amylolyticum</name>
    <dbReference type="NCBI Taxonomy" id="1121298"/>
    <lineage>
        <taxon>Bacteria</taxon>
        <taxon>Bacillati</taxon>
        <taxon>Bacillota</taxon>
        <taxon>Clostridia</taxon>
        <taxon>Eubacteriales</taxon>
        <taxon>Clostridiaceae</taxon>
        <taxon>Clostridium</taxon>
    </lineage>
</organism>
<dbReference type="InterPro" id="IPR001279">
    <property type="entry name" value="Metallo-B-lactamas"/>
</dbReference>
<gene>
    <name evidence="2" type="ORF">SAMN05444401_2826</name>
</gene>
<dbReference type="Proteomes" id="UP000184080">
    <property type="component" value="Unassembled WGS sequence"/>
</dbReference>
<dbReference type="RefSeq" id="WP_073007870.1">
    <property type="nucleotide sequence ID" value="NZ_FQZO01000004.1"/>
</dbReference>
<protein>
    <submittedName>
        <fullName evidence="2">Glyoxylase, beta-lactamase superfamily II</fullName>
    </submittedName>
</protein>
<dbReference type="PANTHER" id="PTHR42951">
    <property type="entry name" value="METALLO-BETA-LACTAMASE DOMAIN-CONTAINING"/>
    <property type="match status" value="1"/>
</dbReference>
<feature type="domain" description="Metallo-beta-lactamase" evidence="1">
    <location>
        <begin position="16"/>
        <end position="204"/>
    </location>
</feature>
<evidence type="ECO:0000259" key="1">
    <source>
        <dbReference type="SMART" id="SM00849"/>
    </source>
</evidence>
<sequence>MDLIKVKGNSYYIQAPTSIGVYTFKNKNCMMVDTGNNNTSAKKIEDALIQNNLHPKYIFNTHGHLDHCGGNNYFNDNYPGIITYSTFKEKLFMENNDLMPYAQFGSFPAREIKKSSKSIKVDYVVEYGINKINDEKLEFMPLPGHSIEQAAMITPDKVCYLGDAIFSHSTLMKYPLPYYYNILEVLNSLDKIKEIDCDYFVVSHGDKLYNKTEILELCNVNINNIHKYINDISEVLSQPLSKEEVLENIAVLNDINMNFQEYYINLSAISAFIAFLYNNGTLNFSIENGKLYYYTKEK</sequence>
<dbReference type="AlphaFoldDB" id="A0A1M6IHH5"/>
<dbReference type="CDD" id="cd07743">
    <property type="entry name" value="metallo-hydrolase-like_MBL-fold"/>
    <property type="match status" value="1"/>
</dbReference>
<dbReference type="InterPro" id="IPR050855">
    <property type="entry name" value="NDM-1-like"/>
</dbReference>